<dbReference type="RefSeq" id="WP_146524246.1">
    <property type="nucleotide sequence ID" value="NZ_SJPV01000001.1"/>
</dbReference>
<dbReference type="AlphaFoldDB" id="A0A5C6DZT0"/>
<comment type="caution">
    <text evidence="3">The sequence shown here is derived from an EMBL/GenBank/DDBJ whole genome shotgun (WGS) entry which is preliminary data.</text>
</comment>
<reference evidence="3 4" key="1">
    <citation type="submission" date="2019-02" db="EMBL/GenBank/DDBJ databases">
        <title>Deep-cultivation of Planctomycetes and their phenomic and genomic characterization uncovers novel biology.</title>
        <authorList>
            <person name="Wiegand S."/>
            <person name="Jogler M."/>
            <person name="Boedeker C."/>
            <person name="Pinto D."/>
            <person name="Vollmers J."/>
            <person name="Rivas-Marin E."/>
            <person name="Kohn T."/>
            <person name="Peeters S.H."/>
            <person name="Heuer A."/>
            <person name="Rast P."/>
            <person name="Oberbeckmann S."/>
            <person name="Bunk B."/>
            <person name="Jeske O."/>
            <person name="Meyerdierks A."/>
            <person name="Storesund J.E."/>
            <person name="Kallscheuer N."/>
            <person name="Luecker S."/>
            <person name="Lage O.M."/>
            <person name="Pohl T."/>
            <person name="Merkel B.J."/>
            <person name="Hornburger P."/>
            <person name="Mueller R.-W."/>
            <person name="Bruemmer F."/>
            <person name="Labrenz M."/>
            <person name="Spormann A.M."/>
            <person name="Op Den Camp H."/>
            <person name="Overmann J."/>
            <person name="Amann R."/>
            <person name="Jetten M.S.M."/>
            <person name="Mascher T."/>
            <person name="Medema M.H."/>
            <person name="Devos D.P."/>
            <person name="Kaster A.-K."/>
            <person name="Ovreas L."/>
            <person name="Rohde M."/>
            <person name="Galperin M.Y."/>
            <person name="Jogler C."/>
        </authorList>
    </citation>
    <scope>NUCLEOTIDE SEQUENCE [LARGE SCALE GENOMIC DNA]</scope>
    <source>
        <strain evidence="3 4">Poly41</strain>
    </source>
</reference>
<dbReference type="InterPro" id="IPR005135">
    <property type="entry name" value="Endo/exonuclease/phosphatase"/>
</dbReference>
<feature type="signal peptide" evidence="1">
    <location>
        <begin position="1"/>
        <end position="28"/>
    </location>
</feature>
<dbReference type="EMBL" id="SJPV01000001">
    <property type="protein sequence ID" value="TWU42132.1"/>
    <property type="molecule type" value="Genomic_DNA"/>
</dbReference>
<accession>A0A5C6DZT0</accession>
<name>A0A5C6DZT0_9BACT</name>
<dbReference type="Pfam" id="PF03372">
    <property type="entry name" value="Exo_endo_phos"/>
    <property type="match status" value="1"/>
</dbReference>
<evidence type="ECO:0000259" key="2">
    <source>
        <dbReference type="Pfam" id="PF03372"/>
    </source>
</evidence>
<dbReference type="SUPFAM" id="SSF56219">
    <property type="entry name" value="DNase I-like"/>
    <property type="match status" value="1"/>
</dbReference>
<organism evidence="3 4">
    <name type="scientific">Novipirellula artificiosorum</name>
    <dbReference type="NCBI Taxonomy" id="2528016"/>
    <lineage>
        <taxon>Bacteria</taxon>
        <taxon>Pseudomonadati</taxon>
        <taxon>Planctomycetota</taxon>
        <taxon>Planctomycetia</taxon>
        <taxon>Pirellulales</taxon>
        <taxon>Pirellulaceae</taxon>
        <taxon>Novipirellula</taxon>
    </lineage>
</organism>
<evidence type="ECO:0000256" key="1">
    <source>
        <dbReference type="SAM" id="SignalP"/>
    </source>
</evidence>
<feature type="chain" id="PRO_5022811706" description="Endonuclease/exonuclease/phosphatase domain-containing protein" evidence="1">
    <location>
        <begin position="29"/>
        <end position="272"/>
    </location>
</feature>
<proteinExistence type="predicted"/>
<evidence type="ECO:0000313" key="3">
    <source>
        <dbReference type="EMBL" id="TWU42132.1"/>
    </source>
</evidence>
<dbReference type="PANTHER" id="PTHR14859">
    <property type="entry name" value="CALCOFLUOR WHITE HYPERSENSITIVE PROTEIN PRECURSOR"/>
    <property type="match status" value="1"/>
</dbReference>
<dbReference type="OrthoDB" id="155529at2"/>
<feature type="domain" description="Endonuclease/exonuclease/phosphatase" evidence="2">
    <location>
        <begin position="40"/>
        <end position="258"/>
    </location>
</feature>
<dbReference type="Gene3D" id="3.60.10.10">
    <property type="entry name" value="Endonuclease/exonuclease/phosphatase"/>
    <property type="match status" value="1"/>
</dbReference>
<dbReference type="GO" id="GO:0016020">
    <property type="term" value="C:membrane"/>
    <property type="evidence" value="ECO:0007669"/>
    <property type="project" value="GOC"/>
</dbReference>
<protein>
    <recommendedName>
        <fullName evidence="2">Endonuclease/exonuclease/phosphatase domain-containing protein</fullName>
    </recommendedName>
</protein>
<keyword evidence="1" id="KW-0732">Signal</keyword>
<keyword evidence="4" id="KW-1185">Reference proteome</keyword>
<dbReference type="InterPro" id="IPR036691">
    <property type="entry name" value="Endo/exonu/phosph_ase_sf"/>
</dbReference>
<sequence length="272" mass="29938" precursor="true">MKSPLDGPHLAAVLVAFLALLCPAVSIADGNEDATVTRIVSYNIKHGQGNDGKVDLDRTAAVLKNLQADFIGLQEVDDRAQRSGGVDQAAELGKQLAMYPAFGSFMDFQGGRYGLAVLSKYPIKHSESITLPIGNEPRVALAVEVSLPSGESLLLVNVHFDWVADDRFRFAQAQRLREYLDQVSMPYLLFGDFNDQPGSRTLRLLAQASIEAAKPREDRFTFSSSDPKIEIDFIFASPVTRWKMVEVNVIDEPVASDHRPVVAALHLRSEKD</sequence>
<dbReference type="PANTHER" id="PTHR14859:SF15">
    <property type="entry name" value="ENDONUCLEASE_EXONUCLEASE_PHOSPHATASE DOMAIN-CONTAINING PROTEIN"/>
    <property type="match status" value="1"/>
</dbReference>
<dbReference type="GO" id="GO:0003824">
    <property type="term" value="F:catalytic activity"/>
    <property type="evidence" value="ECO:0007669"/>
    <property type="project" value="InterPro"/>
</dbReference>
<evidence type="ECO:0000313" key="4">
    <source>
        <dbReference type="Proteomes" id="UP000319143"/>
    </source>
</evidence>
<dbReference type="InterPro" id="IPR051916">
    <property type="entry name" value="GPI-anchor_lipid_remodeler"/>
</dbReference>
<dbReference type="Proteomes" id="UP000319143">
    <property type="component" value="Unassembled WGS sequence"/>
</dbReference>
<gene>
    <name evidence="3" type="ORF">Poly41_04280</name>
</gene>
<dbReference type="GO" id="GO:0006506">
    <property type="term" value="P:GPI anchor biosynthetic process"/>
    <property type="evidence" value="ECO:0007669"/>
    <property type="project" value="TreeGrafter"/>
</dbReference>